<proteinExistence type="predicted"/>
<dbReference type="Gene3D" id="6.10.140.2220">
    <property type="match status" value="1"/>
</dbReference>
<feature type="region of interest" description="Disordered" evidence="4">
    <location>
        <begin position="70"/>
        <end position="95"/>
    </location>
</feature>
<accession>A0ABR1Y9B8</accession>
<dbReference type="InterPro" id="IPR002893">
    <property type="entry name" value="Znf_MYND"/>
</dbReference>
<evidence type="ECO:0000256" key="3">
    <source>
        <dbReference type="ARBA" id="ARBA00022833"/>
    </source>
</evidence>
<dbReference type="SUPFAM" id="SSF144232">
    <property type="entry name" value="HIT/MYND zinc finger-like"/>
    <property type="match status" value="1"/>
</dbReference>
<gene>
    <name evidence="6" type="ORF">HDK90DRAFT_515774</name>
</gene>
<dbReference type="EMBL" id="JBBWRZ010000015">
    <property type="protein sequence ID" value="KAK8222713.1"/>
    <property type="molecule type" value="Genomic_DNA"/>
</dbReference>
<sequence>MRIPSPIRKAKRLRRVVTCSRPPGDLEPLHEAMYCFKYHEHVGKEAAQCWATPDETSKYWTSKVGDSADMLNKGDNSGDEFEAEMTDNSDWETESSVSASRPKRCGRCRTATYCSRECQVKNWAGPPKLRPGSLTVVLEGWTSANYTEEAAPVLAATGASSAKLSTISSTNGSHEPRMMSESCLEQELATALHRMHSPIRLK</sequence>
<evidence type="ECO:0000259" key="5">
    <source>
        <dbReference type="Pfam" id="PF01753"/>
    </source>
</evidence>
<dbReference type="Pfam" id="PF01753">
    <property type="entry name" value="zf-MYND"/>
    <property type="match status" value="1"/>
</dbReference>
<keyword evidence="1" id="KW-0479">Metal-binding</keyword>
<reference evidence="6 7" key="1">
    <citation type="submission" date="2024-04" db="EMBL/GenBank/DDBJ databases">
        <title>Phyllosticta paracitricarpa is synonymous to the EU quarantine fungus P. citricarpa based on phylogenomic analyses.</title>
        <authorList>
            <consortium name="Lawrence Berkeley National Laboratory"/>
            <person name="Van Ingen-Buijs V.A."/>
            <person name="Van Westerhoven A.C."/>
            <person name="Haridas S."/>
            <person name="Skiadas P."/>
            <person name="Martin F."/>
            <person name="Groenewald J.Z."/>
            <person name="Crous P.W."/>
            <person name="Seidl M.F."/>
        </authorList>
    </citation>
    <scope>NUCLEOTIDE SEQUENCE [LARGE SCALE GENOMIC DNA]</scope>
    <source>
        <strain evidence="6 7">CBS 123374</strain>
    </source>
</reference>
<dbReference type="Proteomes" id="UP001492380">
    <property type="component" value="Unassembled WGS sequence"/>
</dbReference>
<evidence type="ECO:0000256" key="4">
    <source>
        <dbReference type="SAM" id="MobiDB-lite"/>
    </source>
</evidence>
<evidence type="ECO:0000313" key="6">
    <source>
        <dbReference type="EMBL" id="KAK8222713.1"/>
    </source>
</evidence>
<keyword evidence="2" id="KW-0863">Zinc-finger</keyword>
<name>A0ABR1Y9B8_9PEZI</name>
<organism evidence="6 7">
    <name type="scientific">Phyllosticta capitalensis</name>
    <dbReference type="NCBI Taxonomy" id="121624"/>
    <lineage>
        <taxon>Eukaryota</taxon>
        <taxon>Fungi</taxon>
        <taxon>Dikarya</taxon>
        <taxon>Ascomycota</taxon>
        <taxon>Pezizomycotina</taxon>
        <taxon>Dothideomycetes</taxon>
        <taxon>Dothideomycetes incertae sedis</taxon>
        <taxon>Botryosphaeriales</taxon>
        <taxon>Phyllostictaceae</taxon>
        <taxon>Phyllosticta</taxon>
    </lineage>
</organism>
<feature type="compositionally biased region" description="Acidic residues" evidence="4">
    <location>
        <begin position="77"/>
        <end position="93"/>
    </location>
</feature>
<protein>
    <recommendedName>
        <fullName evidence="5">MYND-type domain-containing protein</fullName>
    </recommendedName>
</protein>
<feature type="domain" description="MYND-type" evidence="5">
    <location>
        <begin position="99"/>
        <end position="124"/>
    </location>
</feature>
<comment type="caution">
    <text evidence="6">The sequence shown here is derived from an EMBL/GenBank/DDBJ whole genome shotgun (WGS) entry which is preliminary data.</text>
</comment>
<evidence type="ECO:0000256" key="1">
    <source>
        <dbReference type="ARBA" id="ARBA00022723"/>
    </source>
</evidence>
<evidence type="ECO:0000256" key="2">
    <source>
        <dbReference type="ARBA" id="ARBA00022771"/>
    </source>
</evidence>
<keyword evidence="3" id="KW-0862">Zinc</keyword>
<evidence type="ECO:0000313" key="7">
    <source>
        <dbReference type="Proteomes" id="UP001492380"/>
    </source>
</evidence>
<keyword evidence="7" id="KW-1185">Reference proteome</keyword>